<feature type="transmembrane region" description="Helical" evidence="1">
    <location>
        <begin position="217"/>
        <end position="238"/>
    </location>
</feature>
<dbReference type="Pfam" id="PF02517">
    <property type="entry name" value="Rce1-like"/>
    <property type="match status" value="1"/>
</dbReference>
<dbReference type="RefSeq" id="WP_015402055.1">
    <property type="nucleotide sequence ID" value="NC_020302.1"/>
</dbReference>
<keyword evidence="1" id="KW-0472">Membrane</keyword>
<dbReference type="GO" id="GO:0004175">
    <property type="term" value="F:endopeptidase activity"/>
    <property type="evidence" value="ECO:0007669"/>
    <property type="project" value="UniProtKB-ARBA"/>
</dbReference>
<sequence>MSGTVVDKRRLRVEVLLVLAVTFGISGVRALLQLIDGLLAPAALNEQTVALNVSQSELLWLDLALQLCSAGVLFAYGGLALFLLAGDGLRALRPRWSDLGWGAGLAAVIGLPGLGLYVFAVQTGLSRQVVPTGMEHAAIEVPVLLLWSAANAFGEETVVVMYLMSRLRQLGWGLPAILAASSVLRGSYHLYQGVSAGFGNIVMGVVYGFFYWRTGRVWPLVIAHFFIDAVAFVGYTAIDGDLSWLGL</sequence>
<accession>M1PAD4</accession>
<evidence type="ECO:0000259" key="2">
    <source>
        <dbReference type="Pfam" id="PF02517"/>
    </source>
</evidence>
<dbReference type="eggNOG" id="COG1266">
    <property type="taxonomic scope" value="Bacteria"/>
</dbReference>
<name>M1PAD4_9CORY</name>
<reference evidence="3 4" key="1">
    <citation type="journal article" date="2012" name="Stand. Genomic Sci.">
        <title>Genome sequence of the halotolerant bacterium Corynebacterium halotolerans type strain YIM 70093(T) (= DSM 44683(T)).</title>
        <authorList>
            <person name="Ruckert C."/>
            <person name="Albersmeier A."/>
            <person name="Al-Dilaimi A."/>
            <person name="Niehaus K."/>
            <person name="Szczepanowski R."/>
            <person name="Kalinowski J."/>
        </authorList>
    </citation>
    <scope>NUCLEOTIDE SEQUENCE [LARGE SCALE GENOMIC DNA]</scope>
    <source>
        <strain evidence="3">YIM 70093</strain>
    </source>
</reference>
<dbReference type="InterPro" id="IPR003675">
    <property type="entry name" value="Rce1/LyrA-like_dom"/>
</dbReference>
<gene>
    <name evidence="3" type="ORF">A605_13225</name>
</gene>
<keyword evidence="1" id="KW-1133">Transmembrane helix</keyword>
<dbReference type="OrthoDB" id="4453618at2"/>
<feature type="transmembrane region" description="Helical" evidence="1">
    <location>
        <begin position="63"/>
        <end position="86"/>
    </location>
</feature>
<dbReference type="PATRIC" id="fig|1121362.3.peg.2689"/>
<dbReference type="HOGENOM" id="CLU_080128_0_0_11"/>
<dbReference type="AlphaFoldDB" id="M1PAD4"/>
<keyword evidence="4" id="KW-1185">Reference proteome</keyword>
<organism evidence="3 4">
    <name type="scientific">Corynebacterium halotolerans YIM 70093 = DSM 44683</name>
    <dbReference type="NCBI Taxonomy" id="1121362"/>
    <lineage>
        <taxon>Bacteria</taxon>
        <taxon>Bacillati</taxon>
        <taxon>Actinomycetota</taxon>
        <taxon>Actinomycetes</taxon>
        <taxon>Mycobacteriales</taxon>
        <taxon>Corynebacteriaceae</taxon>
        <taxon>Corynebacterium</taxon>
    </lineage>
</organism>
<dbReference type="STRING" id="1121362.A605_13225"/>
<feature type="transmembrane region" description="Helical" evidence="1">
    <location>
        <begin position="194"/>
        <end position="212"/>
    </location>
</feature>
<feature type="transmembrane region" description="Helical" evidence="1">
    <location>
        <begin position="12"/>
        <end position="32"/>
    </location>
</feature>
<protein>
    <recommendedName>
        <fullName evidence="2">CAAX prenyl protease 2/Lysostaphin resistance protein A-like domain-containing protein</fullName>
    </recommendedName>
</protein>
<dbReference type="GO" id="GO:0080120">
    <property type="term" value="P:CAAX-box protein maturation"/>
    <property type="evidence" value="ECO:0007669"/>
    <property type="project" value="UniProtKB-ARBA"/>
</dbReference>
<dbReference type="KEGG" id="chn:A605_13225"/>
<keyword evidence="1" id="KW-0812">Transmembrane</keyword>
<evidence type="ECO:0000313" key="4">
    <source>
        <dbReference type="Proteomes" id="UP000011723"/>
    </source>
</evidence>
<evidence type="ECO:0000256" key="1">
    <source>
        <dbReference type="SAM" id="Phobius"/>
    </source>
</evidence>
<feature type="domain" description="CAAX prenyl protease 2/Lysostaphin resistance protein A-like" evidence="2">
    <location>
        <begin position="141"/>
        <end position="230"/>
    </location>
</feature>
<feature type="transmembrane region" description="Helical" evidence="1">
    <location>
        <begin position="98"/>
        <end position="121"/>
    </location>
</feature>
<proteinExistence type="predicted"/>
<dbReference type="EMBL" id="CP003697">
    <property type="protein sequence ID" value="AGF73641.1"/>
    <property type="molecule type" value="Genomic_DNA"/>
</dbReference>
<dbReference type="Proteomes" id="UP000011723">
    <property type="component" value="Chromosome"/>
</dbReference>
<evidence type="ECO:0000313" key="3">
    <source>
        <dbReference type="EMBL" id="AGF73641.1"/>
    </source>
</evidence>